<evidence type="ECO:0000256" key="3">
    <source>
        <dbReference type="ARBA" id="ARBA00022525"/>
    </source>
</evidence>
<keyword evidence="4" id="KW-0843">Virulence</keyword>
<comment type="similarity">
    <text evidence="2">Belongs to the Necrosis inducing protein (NPP1) family.</text>
</comment>
<dbReference type="EMBL" id="LNFO01005619">
    <property type="protein sequence ID" value="KUF77252.1"/>
    <property type="molecule type" value="Genomic_DNA"/>
</dbReference>
<dbReference type="InterPro" id="IPR008701">
    <property type="entry name" value="NPP1"/>
</dbReference>
<comment type="caution">
    <text evidence="5">The sequence shown here is derived from an EMBL/GenBank/DDBJ whole genome shotgun (WGS) entry which is preliminary data.</text>
</comment>
<evidence type="ECO:0000313" key="6">
    <source>
        <dbReference type="Proteomes" id="UP000052943"/>
    </source>
</evidence>
<organism evidence="5 6">
    <name type="scientific">Phytophthora nicotianae</name>
    <name type="common">Potato buckeye rot agent</name>
    <name type="synonym">Phytophthora parasitica</name>
    <dbReference type="NCBI Taxonomy" id="4792"/>
    <lineage>
        <taxon>Eukaryota</taxon>
        <taxon>Sar</taxon>
        <taxon>Stramenopiles</taxon>
        <taxon>Oomycota</taxon>
        <taxon>Peronosporomycetes</taxon>
        <taxon>Peronosporales</taxon>
        <taxon>Peronosporaceae</taxon>
        <taxon>Phytophthora</taxon>
    </lineage>
</organism>
<sequence length="138" mass="15633">MTGRALLSGLAIQSWAKPKILGVSLSKNDKKHHKDVHLQPSYFAGGQIPDSSTSLRFIYDVNSFVTHLSFSRFDGNYQDLIMWEQLTDAVRVALNGSNKFGRAEVPFSDEHYQDHLHNAWPLQLYETNARNERSTAPS</sequence>
<accession>A0A0W8BZR8</accession>
<dbReference type="AlphaFoldDB" id="A0A0W8BZR8"/>
<dbReference type="PANTHER" id="PTHR33657:SF8">
    <property type="entry name" value="DOMAIN PROTEIN, PUTATIVE (AFU_ORTHOLOGUE AFUA_5G00600)-RELATED"/>
    <property type="match status" value="1"/>
</dbReference>
<dbReference type="GO" id="GO:0005576">
    <property type="term" value="C:extracellular region"/>
    <property type="evidence" value="ECO:0007669"/>
    <property type="project" value="UniProtKB-SubCell"/>
</dbReference>
<comment type="subcellular location">
    <subcellularLocation>
        <location evidence="1">Secreted</location>
    </subcellularLocation>
</comment>
<protein>
    <submittedName>
        <fullName evidence="5">NPP1 protein</fullName>
    </submittedName>
</protein>
<evidence type="ECO:0000313" key="5">
    <source>
        <dbReference type="EMBL" id="KUF77252.1"/>
    </source>
</evidence>
<dbReference type="STRING" id="4790.A0A0W8BZR8"/>
<dbReference type="Pfam" id="PF05630">
    <property type="entry name" value="NPP1"/>
    <property type="match status" value="1"/>
</dbReference>
<proteinExistence type="inferred from homology"/>
<dbReference type="Proteomes" id="UP000052943">
    <property type="component" value="Unassembled WGS sequence"/>
</dbReference>
<dbReference type="PANTHER" id="PTHR33657">
    <property type="entry name" value="DOMAIN PROTEIN, PUTATIVE (AFU_ORTHOLOGUE AFUA_5G00600)-RELATED"/>
    <property type="match status" value="1"/>
</dbReference>
<reference evidence="5 6" key="1">
    <citation type="submission" date="2015-11" db="EMBL/GenBank/DDBJ databases">
        <title>Genomes and virulence difference between two physiological races of Phytophthora nicotianae.</title>
        <authorList>
            <person name="Liu H."/>
            <person name="Ma X."/>
            <person name="Yu H."/>
            <person name="Fang D."/>
            <person name="Li Y."/>
            <person name="Wang X."/>
            <person name="Wang W."/>
            <person name="Dong Y."/>
            <person name="Xiao B."/>
        </authorList>
    </citation>
    <scope>NUCLEOTIDE SEQUENCE [LARGE SCALE GENOMIC DNA]</scope>
    <source>
        <strain evidence="6">race 0</strain>
    </source>
</reference>
<keyword evidence="3" id="KW-0964">Secreted</keyword>
<evidence type="ECO:0000256" key="4">
    <source>
        <dbReference type="ARBA" id="ARBA00023026"/>
    </source>
</evidence>
<evidence type="ECO:0000256" key="1">
    <source>
        <dbReference type="ARBA" id="ARBA00004613"/>
    </source>
</evidence>
<gene>
    <name evidence="5" type="ORF">AM587_10017751</name>
</gene>
<evidence type="ECO:0000256" key="2">
    <source>
        <dbReference type="ARBA" id="ARBA00009520"/>
    </source>
</evidence>
<name>A0A0W8BZR8_PHYNI</name>